<sequence>MKADPHEQQRLLDLQALDTRLSQLDHQLRSLPEHAQLEQLTGRAADLDAEVVRTTTARGDVQRELTKAEQDVQLVRDRAARDQQRLDAGIGTAKDMQALQHEIESLARRQATLEDEELEVMERAEARDAEVAKAEADRDALAAETAEITTSRDTKAQALQADRDEVAAGRDAIVADVSDELVALYDKIRAQSGTGAASLQQRRCGGCQLELNQVDLNRIRSAAEDEVLRCEECRRILVRTPESGL</sequence>
<dbReference type="PANTHER" id="PTHR39082">
    <property type="entry name" value="PHOSPHOLIPASE C-BETA-2-RELATED"/>
    <property type="match status" value="1"/>
</dbReference>
<dbReference type="Proteomes" id="UP000315395">
    <property type="component" value="Chromosome"/>
</dbReference>
<dbReference type="InterPro" id="IPR003743">
    <property type="entry name" value="Zf-RING_7"/>
</dbReference>
<dbReference type="PANTHER" id="PTHR39082:SF1">
    <property type="entry name" value="SCAVENGER RECEPTOR CLASS A MEMBER 3"/>
    <property type="match status" value="1"/>
</dbReference>
<evidence type="ECO:0000313" key="4">
    <source>
        <dbReference type="EMBL" id="QDO88980.1"/>
    </source>
</evidence>
<dbReference type="Pfam" id="PF02591">
    <property type="entry name" value="Zn_ribbon_9"/>
    <property type="match status" value="1"/>
</dbReference>
<keyword evidence="1" id="KW-0175">Coiled coil</keyword>
<evidence type="ECO:0000259" key="2">
    <source>
        <dbReference type="Pfam" id="PF02591"/>
    </source>
</evidence>
<dbReference type="InterPro" id="IPR056003">
    <property type="entry name" value="CT398_CC_hairpin"/>
</dbReference>
<organism evidence="4 5">
    <name type="scientific">Ornithinimicrobium ciconiae</name>
    <dbReference type="NCBI Taxonomy" id="2594265"/>
    <lineage>
        <taxon>Bacteria</taxon>
        <taxon>Bacillati</taxon>
        <taxon>Actinomycetota</taxon>
        <taxon>Actinomycetes</taxon>
        <taxon>Micrococcales</taxon>
        <taxon>Ornithinimicrobiaceae</taxon>
        <taxon>Ornithinimicrobium</taxon>
    </lineage>
</organism>
<reference evidence="4 5" key="1">
    <citation type="submission" date="2019-07" db="EMBL/GenBank/DDBJ databases">
        <title>complete genome sequencing of Ornithinimicrobium sp. H23M54.</title>
        <authorList>
            <person name="Bae J.-W."/>
            <person name="Lee S.-Y."/>
        </authorList>
    </citation>
    <scope>NUCLEOTIDE SEQUENCE [LARGE SCALE GENOMIC DNA]</scope>
    <source>
        <strain evidence="4 5">H23M54</strain>
    </source>
</reference>
<dbReference type="RefSeq" id="WP_143783657.1">
    <property type="nucleotide sequence ID" value="NZ_CP041616.1"/>
</dbReference>
<feature type="domain" description="C4-type zinc ribbon" evidence="2">
    <location>
        <begin position="203"/>
        <end position="237"/>
    </location>
</feature>
<proteinExistence type="predicted"/>
<accession>A0A516GC87</accession>
<dbReference type="OrthoDB" id="9784388at2"/>
<dbReference type="EMBL" id="CP041616">
    <property type="protein sequence ID" value="QDO88980.1"/>
    <property type="molecule type" value="Genomic_DNA"/>
</dbReference>
<evidence type="ECO:0000313" key="5">
    <source>
        <dbReference type="Proteomes" id="UP000315395"/>
    </source>
</evidence>
<evidence type="ECO:0000256" key="1">
    <source>
        <dbReference type="SAM" id="Coils"/>
    </source>
</evidence>
<dbReference type="InterPro" id="IPR052376">
    <property type="entry name" value="Oxidative_Scav/Glycosyltrans"/>
</dbReference>
<gene>
    <name evidence="4" type="ORF">FNH13_12135</name>
</gene>
<dbReference type="Pfam" id="PF24481">
    <property type="entry name" value="CT398_CC"/>
    <property type="match status" value="1"/>
</dbReference>
<dbReference type="AlphaFoldDB" id="A0A516GC87"/>
<dbReference type="KEGG" id="orz:FNH13_12135"/>
<feature type="domain" description="CT398-like coiled coil hairpin" evidence="3">
    <location>
        <begin position="14"/>
        <end position="193"/>
    </location>
</feature>
<name>A0A516GC87_9MICO</name>
<feature type="coiled-coil region" evidence="1">
    <location>
        <begin position="58"/>
        <end position="116"/>
    </location>
</feature>
<protein>
    <submittedName>
        <fullName evidence="4">Uncharacterized protein</fullName>
    </submittedName>
</protein>
<evidence type="ECO:0000259" key="3">
    <source>
        <dbReference type="Pfam" id="PF24481"/>
    </source>
</evidence>
<keyword evidence="5" id="KW-1185">Reference proteome</keyword>
<dbReference type="Gene3D" id="1.10.287.1490">
    <property type="match status" value="1"/>
</dbReference>